<evidence type="ECO:0000313" key="2">
    <source>
        <dbReference type="EMBL" id="RZS43103.1"/>
    </source>
</evidence>
<dbReference type="EMBL" id="SGWQ01000002">
    <property type="protein sequence ID" value="RZS43103.1"/>
    <property type="molecule type" value="Genomic_DNA"/>
</dbReference>
<name>A0A4V2EU26_9PSEU</name>
<dbReference type="Proteomes" id="UP000294257">
    <property type="component" value="Unassembled WGS sequence"/>
</dbReference>
<organism evidence="2 3">
    <name type="scientific">Herbihabitans rhizosphaerae</name>
    <dbReference type="NCBI Taxonomy" id="1872711"/>
    <lineage>
        <taxon>Bacteria</taxon>
        <taxon>Bacillati</taxon>
        <taxon>Actinomycetota</taxon>
        <taxon>Actinomycetes</taxon>
        <taxon>Pseudonocardiales</taxon>
        <taxon>Pseudonocardiaceae</taxon>
        <taxon>Herbihabitans</taxon>
    </lineage>
</organism>
<gene>
    <name evidence="2" type="ORF">EV193_10279</name>
</gene>
<sequence>MNFGQGCVSDGPGAPNEQGGENTEASLFVKMNAITLTLATDPVNGRLNVRLTVHFTERLAMLSDHASG</sequence>
<reference evidence="2 3" key="1">
    <citation type="submission" date="2019-02" db="EMBL/GenBank/DDBJ databases">
        <title>Genomic Encyclopedia of Type Strains, Phase IV (KMG-IV): sequencing the most valuable type-strain genomes for metagenomic binning, comparative biology and taxonomic classification.</title>
        <authorList>
            <person name="Goeker M."/>
        </authorList>
    </citation>
    <scope>NUCLEOTIDE SEQUENCE [LARGE SCALE GENOMIC DNA]</scope>
    <source>
        <strain evidence="2 3">DSM 101727</strain>
    </source>
</reference>
<evidence type="ECO:0000313" key="3">
    <source>
        <dbReference type="Proteomes" id="UP000294257"/>
    </source>
</evidence>
<keyword evidence="3" id="KW-1185">Reference proteome</keyword>
<protein>
    <submittedName>
        <fullName evidence="2">Uncharacterized protein</fullName>
    </submittedName>
</protein>
<dbReference type="RefSeq" id="WP_130342998.1">
    <property type="nucleotide sequence ID" value="NZ_SGWQ01000002.1"/>
</dbReference>
<proteinExistence type="predicted"/>
<evidence type="ECO:0000256" key="1">
    <source>
        <dbReference type="SAM" id="MobiDB-lite"/>
    </source>
</evidence>
<feature type="region of interest" description="Disordered" evidence="1">
    <location>
        <begin position="1"/>
        <end position="23"/>
    </location>
</feature>
<comment type="caution">
    <text evidence="2">The sequence shown here is derived from an EMBL/GenBank/DDBJ whole genome shotgun (WGS) entry which is preliminary data.</text>
</comment>
<dbReference type="AlphaFoldDB" id="A0A4V2EU26"/>
<accession>A0A4V2EU26</accession>